<dbReference type="InterPro" id="IPR012340">
    <property type="entry name" value="NA-bd_OB-fold"/>
</dbReference>
<dbReference type="PROSITE" id="PS50126">
    <property type="entry name" value="S1"/>
    <property type="match status" value="7"/>
</dbReference>
<dbReference type="SMART" id="SM00316">
    <property type="entry name" value="S1"/>
    <property type="match status" value="10"/>
</dbReference>
<feature type="domain" description="S1 motif" evidence="2">
    <location>
        <begin position="600"/>
        <end position="668"/>
    </location>
</feature>
<feature type="domain" description="S1 motif" evidence="2">
    <location>
        <begin position="508"/>
        <end position="580"/>
    </location>
</feature>
<dbReference type="EMBL" id="BEYU01000070">
    <property type="protein sequence ID" value="GBG30044.1"/>
    <property type="molecule type" value="Genomic_DNA"/>
</dbReference>
<feature type="region of interest" description="Disordered" evidence="1">
    <location>
        <begin position="706"/>
        <end position="734"/>
    </location>
</feature>
<feature type="domain" description="S1 motif" evidence="2">
    <location>
        <begin position="414"/>
        <end position="491"/>
    </location>
</feature>
<dbReference type="InParanoid" id="A0A2R5GQ86"/>
<feature type="compositionally biased region" description="Basic residues" evidence="1">
    <location>
        <begin position="61"/>
        <end position="71"/>
    </location>
</feature>
<name>A0A2R5GQ86_9STRA</name>
<keyword evidence="4" id="KW-1185">Reference proteome</keyword>
<proteinExistence type="predicted"/>
<dbReference type="GO" id="GO:0006364">
    <property type="term" value="P:rRNA processing"/>
    <property type="evidence" value="ECO:0007669"/>
    <property type="project" value="InterPro"/>
</dbReference>
<evidence type="ECO:0000313" key="3">
    <source>
        <dbReference type="EMBL" id="GBG30044.1"/>
    </source>
</evidence>
<dbReference type="Pfam" id="PF00575">
    <property type="entry name" value="S1"/>
    <property type="match status" value="3"/>
</dbReference>
<evidence type="ECO:0000256" key="1">
    <source>
        <dbReference type="SAM" id="MobiDB-lite"/>
    </source>
</evidence>
<protein>
    <submittedName>
        <fullName evidence="3">Protein RRP5-like</fullName>
    </submittedName>
</protein>
<reference evidence="3 4" key="1">
    <citation type="submission" date="2017-12" db="EMBL/GenBank/DDBJ databases">
        <title>Sequencing, de novo assembly and annotation of complete genome of a new Thraustochytrid species, strain FCC1311.</title>
        <authorList>
            <person name="Sedici K."/>
            <person name="Godart F."/>
            <person name="Aiese Cigliano R."/>
            <person name="Sanseverino W."/>
            <person name="Barakat M."/>
            <person name="Ortet P."/>
            <person name="Marechal E."/>
            <person name="Cagnac O."/>
            <person name="Amato A."/>
        </authorList>
    </citation>
    <scope>NUCLEOTIDE SEQUENCE [LARGE SCALE GENOMIC DNA]</scope>
</reference>
<evidence type="ECO:0000313" key="4">
    <source>
        <dbReference type="Proteomes" id="UP000241890"/>
    </source>
</evidence>
<feature type="region of interest" description="Disordered" evidence="1">
    <location>
        <begin position="1"/>
        <end position="111"/>
    </location>
</feature>
<evidence type="ECO:0000259" key="2">
    <source>
        <dbReference type="PROSITE" id="PS50126"/>
    </source>
</evidence>
<dbReference type="OrthoDB" id="412781at2759"/>
<feature type="domain" description="S1 motif" evidence="2">
    <location>
        <begin position="228"/>
        <end position="296"/>
    </location>
</feature>
<organism evidence="3 4">
    <name type="scientific">Hondaea fermentalgiana</name>
    <dbReference type="NCBI Taxonomy" id="2315210"/>
    <lineage>
        <taxon>Eukaryota</taxon>
        <taxon>Sar</taxon>
        <taxon>Stramenopiles</taxon>
        <taxon>Bigyra</taxon>
        <taxon>Labyrinthulomycetes</taxon>
        <taxon>Thraustochytrida</taxon>
        <taxon>Thraustochytriidae</taxon>
        <taxon>Hondaea</taxon>
    </lineage>
</organism>
<dbReference type="Proteomes" id="UP000241890">
    <property type="component" value="Unassembled WGS sequence"/>
</dbReference>
<gene>
    <name evidence="3" type="ORF">FCC1311_062642</name>
</gene>
<dbReference type="Pfam" id="PF23459">
    <property type="entry name" value="S1_RRP5"/>
    <property type="match status" value="1"/>
</dbReference>
<dbReference type="InterPro" id="IPR057301">
    <property type="entry name" value="Rrp5_OB_4th"/>
</dbReference>
<dbReference type="Pfam" id="PF24685">
    <property type="entry name" value="OB_RRP5_4th"/>
    <property type="match status" value="1"/>
</dbReference>
<dbReference type="PANTHER" id="PTHR23270:SF10">
    <property type="entry name" value="PROTEIN RRP5 HOMOLOG"/>
    <property type="match status" value="1"/>
</dbReference>
<dbReference type="Gene3D" id="2.40.50.140">
    <property type="entry name" value="Nucleic acid-binding proteins"/>
    <property type="match status" value="6"/>
</dbReference>
<dbReference type="InterPro" id="IPR003029">
    <property type="entry name" value="S1_domain"/>
</dbReference>
<dbReference type="PANTHER" id="PTHR23270">
    <property type="entry name" value="PROGRAMMED CELL DEATH PROTEIN 11 PRE-RRNA PROCESSING PROTEIN RRP5"/>
    <property type="match status" value="1"/>
</dbReference>
<comment type="caution">
    <text evidence="3">The sequence shown here is derived from an EMBL/GenBank/DDBJ whole genome shotgun (WGS) entry which is preliminary data.</text>
</comment>
<feature type="compositionally biased region" description="Low complexity" evidence="1">
    <location>
        <begin position="27"/>
        <end position="36"/>
    </location>
</feature>
<feature type="compositionally biased region" description="Acidic residues" evidence="1">
    <location>
        <begin position="706"/>
        <end position="715"/>
    </location>
</feature>
<dbReference type="InterPro" id="IPR057302">
    <property type="entry name" value="Rrp5_S1"/>
</dbReference>
<feature type="domain" description="S1 motif" evidence="2">
    <location>
        <begin position="913"/>
        <end position="977"/>
    </location>
</feature>
<dbReference type="GO" id="GO:0032040">
    <property type="term" value="C:small-subunit processome"/>
    <property type="evidence" value="ECO:0007669"/>
    <property type="project" value="TreeGrafter"/>
</dbReference>
<accession>A0A2R5GQ86</accession>
<feature type="domain" description="S1 motif" evidence="2">
    <location>
        <begin position="1226"/>
        <end position="1299"/>
    </location>
</feature>
<feature type="compositionally biased region" description="Basic residues" evidence="1">
    <location>
        <begin position="720"/>
        <end position="733"/>
    </location>
</feature>
<feature type="domain" description="S1 motif" evidence="2">
    <location>
        <begin position="807"/>
        <end position="876"/>
    </location>
</feature>
<sequence length="1503" mass="162127">MHRLQAILSTKGGRKAMFPRGGSLKLTPAPAAGSAKTKGKKGEVSRAASNENVLFKVAKPAPKHKAQKKRRASDGPENEVEEDPVFASLQRQTKLRRGRGANDDSDDEDMLAGMTRPKFVHRLSRSKLEPGTLTLAVVTKVTATVAQVSLPCNINAILRVENFSDEHASGVEDAVMDLTQGLVSVGDMLFCAILGVVENENGKGNTVEVSTAASLVNRRQALEAMKPGMVLHGSVRSVEDHGYHINVGRTSIANGFLRYADAGDSLDEPKLKVGQCIKTVIKTVAAGKGRMVFQLELNEAKAELAKLKSSLSFDSLQPGMRVKCQISSYLREGMCVFFLDSFYGTIDAFHGKTPEIDYAAKMGPVASKGFTIDARVLFVDFADKRVALSCADHINNRSEESKKNDANIMEKQVGRVLSDVVVRRVDPTAGVLLETSDGLYAYAWRSRFVREEAAGSDEIVQLDKRFKVGQKTRCKVLAYSAADGVLNVSLSKSVIEATILLHDELKEGQKVNGKVFKVADFGILVSLSDNVRAIVPQQHLAEVLISDPSKRFKVGQTVSARVLSLNFDDATKPKVVLTLKRSLVGTSLPLVTCNEDAKPGMLAQGFVTKVDADRGVYVSFFGSAFGQVSLQELASTGIQNPAEAYPVGKVVKVKVLRNSSRCMKLSFRTLASEDANETGLVEGEIVAGKVQTFAKSEAHVRIEVKGDDDDDEDADESSKKAKKKQKKNKKKRGALAALPMTHLSDEGDETKLAALYKSLRSSGTAVQRLMVLKKGDDGSPLVTRKPALILAQRRGWLPSSLENVQAGMTVVGYVQNVTNIGVFVNFLGSLVGLVPRANVADDFVNDPKDFVNVGQTVCCVVLSVDEAKGHMTLSMKQSAVEYPTDLLMALLDERQSEASQLHPCPELSLAKIGDVVEAEVQDVTSFGVEVTLDGSGAAGLCMNEHVPNKSDIQAGDKVECRVLDVNFAHSRYDLSLRPSLIDPVKKGNGATAQSKLVKAFQSGIALRASVELVQDAGRYAILSVADAGAHLVKAPLQGLSRKRLSDLPPGLLMDSTCEMRLARTLQDEAPGLALGRILPPALPGRGRSRSRASSIDEGSLRSGKVTLEIGALVQGKVTNMAAQYMQVALHNAQLPENSPHAGKRLNGQVHVSNALGRAALQQAAAQRQGAFHDYSVGDFVQAVVIDLESKTDARGQEIVNVWLSLAAEQDGVDDSRALDFENIKTGEVHPCYVAKIHDDGVIVSLSRKLRGYIFCAQLSRDIDFLDSVFNDDQQEPDQVLKPSAVLMARVLSVDVQRKRCYGPVLVRQLANADLEMVDINIDHSKSRIGAHTPGKGGQRHFPGTLSHLAHALSMCVAAQDEHGPYIIKDMLRGQWGQYIFSSAEGIVWTHVYQLLKLLRNVNQATVLANQSHRGADQGALQSQCEQARDRIDHVQARVASIKGDLDRQELFGASQGLDEGSFGAAAASRGAGADNGTDEESGLLQTTMQSVTSSAGLLNDVSH</sequence>
<dbReference type="GO" id="GO:0003723">
    <property type="term" value="F:RNA binding"/>
    <property type="evidence" value="ECO:0007669"/>
    <property type="project" value="TreeGrafter"/>
</dbReference>
<dbReference type="FunFam" id="2.40.50.140:FF:000103">
    <property type="entry name" value="protein RRP5 homolog"/>
    <property type="match status" value="2"/>
</dbReference>
<dbReference type="InterPro" id="IPR045209">
    <property type="entry name" value="Rrp5"/>
</dbReference>
<dbReference type="SUPFAM" id="SSF50249">
    <property type="entry name" value="Nucleic acid-binding proteins"/>
    <property type="match status" value="8"/>
</dbReference>